<dbReference type="OrthoDB" id="5240423at2759"/>
<dbReference type="Proteomes" id="UP000717696">
    <property type="component" value="Unassembled WGS sequence"/>
</dbReference>
<name>A0A9P9EGN6_9HYPO</name>
<evidence type="ECO:0000313" key="2">
    <source>
        <dbReference type="EMBL" id="KAH7136761.1"/>
    </source>
</evidence>
<feature type="compositionally biased region" description="Polar residues" evidence="1">
    <location>
        <begin position="324"/>
        <end position="338"/>
    </location>
</feature>
<dbReference type="AlphaFoldDB" id="A0A9P9EGN6"/>
<sequence>MGRSINPLRRLTSLTIEYDQVPSEIRSCLELVRTCNKDLQRLIELRNEHLSLLEKQPETLDRVNSVIEAAHAGLAEACEVVERCRPGAHGGKTPFRNRMKWILGDSLQFRNHEPVISRHHSAVLAELIFVRQMTLWSPIPEQQTAIERHSAEKAPMMFENITLLEDFMGDAPVSTSPSTPAPQKSPPAVEASPSTSLNLSQTTLPSSPSSSGQHDLRASLPKPASHAPNLALNRSTSTFPNLPYDDEKEVVQGNKPEALGGQRVVLNSTDNAGLSLLLGDTIEVTSSPSPMTHTESTASVSQISLDYIPLGRQVSAISRPISTQSVRDISASTPVRASQHSRRSESGTTDARFWLHAPNVTPQSSFASLISQQQLQLQRQSLSIHPAATQRQNHPPLARQDPPTLQRPSSTVSSSVSLSSMPSELQPQSLRSPQSVSNTTTLKSGSGNTALLSQMSAAGTKAESGKTQRLSTIPPELIYVPQSVSNPRFNSH</sequence>
<comment type="caution">
    <text evidence="2">The sequence shown here is derived from an EMBL/GenBank/DDBJ whole genome shotgun (WGS) entry which is preliminary data.</text>
</comment>
<keyword evidence="3" id="KW-1185">Reference proteome</keyword>
<organism evidence="2 3">
    <name type="scientific">Dactylonectria estremocensis</name>
    <dbReference type="NCBI Taxonomy" id="1079267"/>
    <lineage>
        <taxon>Eukaryota</taxon>
        <taxon>Fungi</taxon>
        <taxon>Dikarya</taxon>
        <taxon>Ascomycota</taxon>
        <taxon>Pezizomycotina</taxon>
        <taxon>Sordariomycetes</taxon>
        <taxon>Hypocreomycetidae</taxon>
        <taxon>Hypocreales</taxon>
        <taxon>Nectriaceae</taxon>
        <taxon>Dactylonectria</taxon>
    </lineage>
</organism>
<feature type="compositionally biased region" description="Low complexity" evidence="1">
    <location>
        <begin position="408"/>
        <end position="423"/>
    </location>
</feature>
<evidence type="ECO:0000313" key="3">
    <source>
        <dbReference type="Proteomes" id="UP000717696"/>
    </source>
</evidence>
<proteinExistence type="predicted"/>
<gene>
    <name evidence="2" type="ORF">B0J13DRAFT_80666</name>
</gene>
<dbReference type="EMBL" id="JAGMUU010000016">
    <property type="protein sequence ID" value="KAH7136761.1"/>
    <property type="molecule type" value="Genomic_DNA"/>
</dbReference>
<protein>
    <submittedName>
        <fullName evidence="2">Uncharacterized protein</fullName>
    </submittedName>
</protein>
<feature type="compositionally biased region" description="Polar residues" evidence="1">
    <location>
        <begin position="425"/>
        <end position="457"/>
    </location>
</feature>
<evidence type="ECO:0000256" key="1">
    <source>
        <dbReference type="SAM" id="MobiDB-lite"/>
    </source>
</evidence>
<accession>A0A9P9EGN6</accession>
<feature type="compositionally biased region" description="Low complexity" evidence="1">
    <location>
        <begin position="192"/>
        <end position="211"/>
    </location>
</feature>
<feature type="region of interest" description="Disordered" evidence="1">
    <location>
        <begin position="388"/>
        <end position="474"/>
    </location>
</feature>
<reference evidence="2" key="1">
    <citation type="journal article" date="2021" name="Nat. Commun.">
        <title>Genetic determinants of endophytism in the Arabidopsis root mycobiome.</title>
        <authorList>
            <person name="Mesny F."/>
            <person name="Miyauchi S."/>
            <person name="Thiergart T."/>
            <person name="Pickel B."/>
            <person name="Atanasova L."/>
            <person name="Karlsson M."/>
            <person name="Huettel B."/>
            <person name="Barry K.W."/>
            <person name="Haridas S."/>
            <person name="Chen C."/>
            <person name="Bauer D."/>
            <person name="Andreopoulos W."/>
            <person name="Pangilinan J."/>
            <person name="LaButti K."/>
            <person name="Riley R."/>
            <person name="Lipzen A."/>
            <person name="Clum A."/>
            <person name="Drula E."/>
            <person name="Henrissat B."/>
            <person name="Kohler A."/>
            <person name="Grigoriev I.V."/>
            <person name="Martin F.M."/>
            <person name="Hacquard S."/>
        </authorList>
    </citation>
    <scope>NUCLEOTIDE SEQUENCE</scope>
    <source>
        <strain evidence="2">MPI-CAGE-AT-0021</strain>
    </source>
</reference>
<feature type="region of interest" description="Disordered" evidence="1">
    <location>
        <begin position="169"/>
        <end position="245"/>
    </location>
</feature>
<feature type="region of interest" description="Disordered" evidence="1">
    <location>
        <begin position="324"/>
        <end position="350"/>
    </location>
</feature>